<evidence type="ECO:0000256" key="6">
    <source>
        <dbReference type="ARBA" id="ARBA00023277"/>
    </source>
</evidence>
<comment type="catalytic activity">
    <reaction evidence="8">
        <text>3-dehydro-D-erythronate + ATP = 3-dehydro-4-O-phospho-D-erythronate + ADP + H(+)</text>
        <dbReference type="Rhea" id="RHEA:52556"/>
        <dbReference type="ChEBI" id="CHEBI:15378"/>
        <dbReference type="ChEBI" id="CHEBI:30616"/>
        <dbReference type="ChEBI" id="CHEBI:57958"/>
        <dbReference type="ChEBI" id="CHEBI:136593"/>
        <dbReference type="ChEBI" id="CHEBI:456216"/>
        <dbReference type="EC" id="2.7.1.217"/>
    </reaction>
</comment>
<reference evidence="16 17" key="1">
    <citation type="submission" date="2019-02" db="EMBL/GenBank/DDBJ databases">
        <title>Draft genome sequences of novel Actinobacteria.</title>
        <authorList>
            <person name="Sahin N."/>
            <person name="Ay H."/>
            <person name="Saygin H."/>
        </authorList>
    </citation>
    <scope>NUCLEOTIDE SEQUENCE [LARGE SCALE GENOMIC DNA]</scope>
    <source>
        <strain evidence="16 17">16K104</strain>
    </source>
</reference>
<dbReference type="InterPro" id="IPR042213">
    <property type="entry name" value="NBD_C_sf"/>
</dbReference>
<dbReference type="GO" id="GO:0005524">
    <property type="term" value="F:ATP binding"/>
    <property type="evidence" value="ECO:0007669"/>
    <property type="project" value="UniProtKB-KW"/>
</dbReference>
<dbReference type="RefSeq" id="WP_132323795.1">
    <property type="nucleotide sequence ID" value="NZ_SMKR01000114.1"/>
</dbReference>
<feature type="domain" description="Four-carbon acid sugar kinase nucleotide binding" evidence="15">
    <location>
        <begin position="258"/>
        <end position="416"/>
    </location>
</feature>
<name>A0A4R4WKE6_9ACTN</name>
<keyword evidence="5" id="KW-0067">ATP-binding</keyword>
<evidence type="ECO:0000256" key="9">
    <source>
        <dbReference type="ARBA" id="ARBA00037335"/>
    </source>
</evidence>
<evidence type="ECO:0000256" key="5">
    <source>
        <dbReference type="ARBA" id="ARBA00022840"/>
    </source>
</evidence>
<dbReference type="Gene3D" id="3.40.980.20">
    <property type="entry name" value="Four-carbon acid sugar kinase, nucleotide binding domain"/>
    <property type="match status" value="1"/>
</dbReference>
<dbReference type="InterPro" id="IPR037051">
    <property type="entry name" value="4-carb_acid_sugar_kinase_N_sf"/>
</dbReference>
<dbReference type="OrthoDB" id="191465at2"/>
<comment type="caution">
    <text evidence="16">The sequence shown here is derived from an EMBL/GenBank/DDBJ whole genome shotgun (WGS) entry which is preliminary data.</text>
</comment>
<dbReference type="GO" id="GO:0016301">
    <property type="term" value="F:kinase activity"/>
    <property type="evidence" value="ECO:0007669"/>
    <property type="project" value="UniProtKB-KW"/>
</dbReference>
<keyword evidence="3" id="KW-0547">Nucleotide-binding</keyword>
<dbReference type="InterPro" id="IPR010737">
    <property type="entry name" value="4-carb_acid_sugar_kinase_N"/>
</dbReference>
<evidence type="ECO:0000259" key="14">
    <source>
        <dbReference type="Pfam" id="PF07005"/>
    </source>
</evidence>
<evidence type="ECO:0000256" key="1">
    <source>
        <dbReference type="ARBA" id="ARBA00005715"/>
    </source>
</evidence>
<keyword evidence="4 16" id="KW-0418">Kinase</keyword>
<dbReference type="Pfam" id="PF17042">
    <property type="entry name" value="NBD_C"/>
    <property type="match status" value="1"/>
</dbReference>
<dbReference type="InterPro" id="IPR050007">
    <property type="entry name" value="OtnK"/>
</dbReference>
<dbReference type="InterPro" id="IPR031475">
    <property type="entry name" value="NBD_C"/>
</dbReference>
<evidence type="ECO:0000259" key="15">
    <source>
        <dbReference type="Pfam" id="PF17042"/>
    </source>
</evidence>
<evidence type="ECO:0000256" key="10">
    <source>
        <dbReference type="ARBA" id="ARBA00039095"/>
    </source>
</evidence>
<feature type="region of interest" description="Disordered" evidence="13">
    <location>
        <begin position="238"/>
        <end position="265"/>
    </location>
</feature>
<accession>A0A4R4WKE6</accession>
<dbReference type="SUPFAM" id="SSF142764">
    <property type="entry name" value="YgbK-like"/>
    <property type="match status" value="1"/>
</dbReference>
<dbReference type="AlphaFoldDB" id="A0A4R4WKE6"/>
<sequence>MTRPLLGVVADDLTGACDLAGGVADAGLRTSVTLGVPTEPIPSEVDCAVVALKSRTVEPATAVEESAAAARALAGVRYVYHKYCSTFDSTAEGNIGPVADALVELAGPGAISVGTPATPQVGRTQYLGHLFVDGRLLSESSLRNHPLTPMTHPDLVRVLARQTDRSVGLIDHPVVRRGPTAIADAVAASRGVHRHLLVDATDDADLDHVAEAVLRLERPVVIGGAAGLAVALARTHFPGTSQHSRPSELPQAEPGPRLIISGSGSERTREQVAAFRGQIVRVDPLALAADSSTIQRLTEQLEEAVRRDDSAVLLSATAAPSDVRDAQTELGKDKAAALVEDALAQLAVTAVGKLGVRRMIVAGGETSGAVAAALGAKTLRIGALAAPGVPWTVTTVQDRSIALLLKSGNFGDPDLFETAWTVGP</sequence>
<organism evidence="16 17">
    <name type="scientific">Kribbella turkmenica</name>
    <dbReference type="NCBI Taxonomy" id="2530375"/>
    <lineage>
        <taxon>Bacteria</taxon>
        <taxon>Bacillati</taxon>
        <taxon>Actinomycetota</taxon>
        <taxon>Actinomycetes</taxon>
        <taxon>Propionibacteriales</taxon>
        <taxon>Kribbellaceae</taxon>
        <taxon>Kribbella</taxon>
    </lineage>
</organism>
<keyword evidence="6" id="KW-0119">Carbohydrate metabolism</keyword>
<dbReference type="EC" id="2.7.1.217" evidence="10"/>
<protein>
    <recommendedName>
        <fullName evidence="11">3-oxo-tetronate kinase</fullName>
        <ecNumber evidence="10">2.7.1.217</ecNumber>
    </recommendedName>
    <alternativeName>
        <fullName evidence="12">3-dehydrotetronate 4-kinase</fullName>
    </alternativeName>
</protein>
<gene>
    <name evidence="16" type="ORF">E1218_23840</name>
</gene>
<evidence type="ECO:0000256" key="13">
    <source>
        <dbReference type="SAM" id="MobiDB-lite"/>
    </source>
</evidence>
<keyword evidence="2" id="KW-0808">Transferase</keyword>
<evidence type="ECO:0000256" key="11">
    <source>
        <dbReference type="ARBA" id="ARBA00039461"/>
    </source>
</evidence>
<evidence type="ECO:0000256" key="3">
    <source>
        <dbReference type="ARBA" id="ARBA00022741"/>
    </source>
</evidence>
<evidence type="ECO:0000256" key="2">
    <source>
        <dbReference type="ARBA" id="ARBA00022679"/>
    </source>
</evidence>
<evidence type="ECO:0000256" key="12">
    <source>
        <dbReference type="ARBA" id="ARBA00041377"/>
    </source>
</evidence>
<comment type="function">
    <text evidence="9">Catalyzes the ATP-dependent phosphorylation of 3-oxo-tetronate to 3-oxo-tetronate 4-phosphate.</text>
</comment>
<evidence type="ECO:0000256" key="7">
    <source>
        <dbReference type="ARBA" id="ARBA00035898"/>
    </source>
</evidence>
<keyword evidence="17" id="KW-1185">Reference proteome</keyword>
<comment type="similarity">
    <text evidence="1">Belongs to the four-carbon acid sugar kinase family.</text>
</comment>
<dbReference type="Pfam" id="PF07005">
    <property type="entry name" value="SBD_N"/>
    <property type="match status" value="1"/>
</dbReference>
<dbReference type="Proteomes" id="UP000295172">
    <property type="component" value="Unassembled WGS sequence"/>
</dbReference>
<evidence type="ECO:0000256" key="4">
    <source>
        <dbReference type="ARBA" id="ARBA00022777"/>
    </source>
</evidence>
<evidence type="ECO:0000313" key="16">
    <source>
        <dbReference type="EMBL" id="TDD19502.1"/>
    </source>
</evidence>
<evidence type="ECO:0000313" key="17">
    <source>
        <dbReference type="Proteomes" id="UP000295172"/>
    </source>
</evidence>
<evidence type="ECO:0000256" key="8">
    <source>
        <dbReference type="ARBA" id="ARBA00036346"/>
    </source>
</evidence>
<dbReference type="NCBIfam" id="NF043035">
    <property type="entry name" value="OxoTetrKin"/>
    <property type="match status" value="1"/>
</dbReference>
<dbReference type="Gene3D" id="3.40.50.10840">
    <property type="entry name" value="Putative sugar-binding, N-terminal domain"/>
    <property type="match status" value="1"/>
</dbReference>
<proteinExistence type="inferred from homology"/>
<comment type="catalytic activity">
    <reaction evidence="7">
        <text>3-dehydro-L-erythronate + ATP = 3-dehydro-4-O-phospho-L-erythronate + ADP + H(+)</text>
        <dbReference type="Rhea" id="RHEA:52552"/>
        <dbReference type="ChEBI" id="CHEBI:15378"/>
        <dbReference type="ChEBI" id="CHEBI:30616"/>
        <dbReference type="ChEBI" id="CHEBI:136592"/>
        <dbReference type="ChEBI" id="CHEBI:136670"/>
        <dbReference type="ChEBI" id="CHEBI:456216"/>
        <dbReference type="EC" id="2.7.1.217"/>
    </reaction>
</comment>
<dbReference type="EMBL" id="SMKR01000114">
    <property type="protein sequence ID" value="TDD19502.1"/>
    <property type="molecule type" value="Genomic_DNA"/>
</dbReference>
<feature type="domain" description="Four-carbon acid sugar kinase N-terminal" evidence="14">
    <location>
        <begin position="6"/>
        <end position="232"/>
    </location>
</feature>